<dbReference type="SUPFAM" id="SSF52172">
    <property type="entry name" value="CheY-like"/>
    <property type="match status" value="1"/>
</dbReference>
<dbReference type="Proteomes" id="UP000518904">
    <property type="component" value="Unassembled WGS sequence"/>
</dbReference>
<reference evidence="5 6" key="1">
    <citation type="submission" date="2020-04" db="EMBL/GenBank/DDBJ databases">
        <title>Whole-genome sequencing of Vibrio spp. from China reveals different genetic environments of blaCTX-M-14 among diverse lineages.</title>
        <authorList>
            <person name="Zheng Z."/>
            <person name="Ye L."/>
            <person name="Chen S."/>
        </authorList>
    </citation>
    <scope>NUCLEOTIDE SEQUENCE [LARGE SCALE GENOMIC DNA]</scope>
    <source>
        <strain evidence="4 5">Vb0551</strain>
        <strain evidence="3 6">Vb0574</strain>
    </source>
</reference>
<dbReference type="AlphaFoldDB" id="A0A227IW03"/>
<dbReference type="InterPro" id="IPR052048">
    <property type="entry name" value="ST_Response_Regulator"/>
</dbReference>
<keyword evidence="1" id="KW-0597">Phosphoprotein</keyword>
<dbReference type="SMART" id="SM00448">
    <property type="entry name" value="REC"/>
    <property type="match status" value="1"/>
</dbReference>
<evidence type="ECO:0000313" key="6">
    <source>
        <dbReference type="Proteomes" id="UP000555836"/>
    </source>
</evidence>
<dbReference type="PANTHER" id="PTHR43228">
    <property type="entry name" value="TWO-COMPONENT RESPONSE REGULATOR"/>
    <property type="match status" value="1"/>
</dbReference>
<evidence type="ECO:0000256" key="1">
    <source>
        <dbReference type="PROSITE-ProRule" id="PRU00169"/>
    </source>
</evidence>
<protein>
    <submittedName>
        <fullName evidence="3">Response regulator</fullName>
    </submittedName>
</protein>
<dbReference type="RefSeq" id="WP_005486537.1">
    <property type="nucleotide sequence ID" value="NZ_CAMFHI010000011.1"/>
</dbReference>
<dbReference type="PROSITE" id="PS50110">
    <property type="entry name" value="RESPONSE_REGULATORY"/>
    <property type="match status" value="1"/>
</dbReference>
<dbReference type="Pfam" id="PF00072">
    <property type="entry name" value="Response_reg"/>
    <property type="match status" value="1"/>
</dbReference>
<accession>A0A227IW03</accession>
<evidence type="ECO:0000259" key="2">
    <source>
        <dbReference type="PROSITE" id="PS50110"/>
    </source>
</evidence>
<sequence>MSFDRNLCKVLVADDSRLVTSSVTAILRQLDLSDIYYAYKPFEVINLCKQMHFDLVICDYNFQTQLNGFQLLEELKHAQILPAHTTFVFLTGENDHKIVRSIVDCDPDDYLLKPFNHTFFRNRLLSAMKRRSVLLPIYEKLREMDFEGVIEATDTLLPFHPEYSKLIRRYRAHAMVQNKQFSSARSEYEKLLKEDNFDWIKTALANTLIETDDLEKAQEVLESLSSKKENPYYHDEMSNMAVLSEDIPKAIKHLKQSTMLLDAGSERELVITNLSLASESYDDAVTYIKRYYEKNENTFRGGIFTKLNFVRCHLYRALNAPSNQCFENLLFGLNPLIGEIEKNSQFKAQFALIDAHIALIRGDLKAAISQVRAVLASNQLSHFYDLYHLCVLLERCSFLSEMKSMLPRARRAIAEAQHPSIFRSQVHMLKSLEVRLQESQTKIEQIRRQITAQKSISTSSITPHFDRYFQLHDLLPHSKKICLAIVRLASLRPFEYRGEYAIYRKLEHCDRVIRNLCDNRELQSIKYNNMYQYAKQNITVSNG</sequence>
<dbReference type="InterPro" id="IPR001789">
    <property type="entry name" value="Sig_transdc_resp-reg_receiver"/>
</dbReference>
<proteinExistence type="predicted"/>
<dbReference type="SUPFAM" id="SSF48452">
    <property type="entry name" value="TPR-like"/>
    <property type="match status" value="1"/>
</dbReference>
<evidence type="ECO:0000313" key="5">
    <source>
        <dbReference type="Proteomes" id="UP000518904"/>
    </source>
</evidence>
<dbReference type="Pfam" id="PF14559">
    <property type="entry name" value="TPR_19"/>
    <property type="match status" value="1"/>
</dbReference>
<dbReference type="GO" id="GO:0000160">
    <property type="term" value="P:phosphorelay signal transduction system"/>
    <property type="evidence" value="ECO:0007669"/>
    <property type="project" value="InterPro"/>
</dbReference>
<dbReference type="InterPro" id="IPR011990">
    <property type="entry name" value="TPR-like_helical_dom_sf"/>
</dbReference>
<dbReference type="PANTHER" id="PTHR43228:SF1">
    <property type="entry name" value="TWO-COMPONENT RESPONSE REGULATOR ARR22"/>
    <property type="match status" value="1"/>
</dbReference>
<feature type="modified residue" description="4-aspartylphosphate" evidence="1">
    <location>
        <position position="59"/>
    </location>
</feature>
<organism evidence="3 6">
    <name type="scientific">Vibrio parahaemolyticus</name>
    <dbReference type="NCBI Taxonomy" id="670"/>
    <lineage>
        <taxon>Bacteria</taxon>
        <taxon>Pseudomonadati</taxon>
        <taxon>Pseudomonadota</taxon>
        <taxon>Gammaproteobacteria</taxon>
        <taxon>Vibrionales</taxon>
        <taxon>Vibrionaceae</taxon>
        <taxon>Vibrio</taxon>
    </lineage>
</organism>
<comment type="caution">
    <text evidence="3">The sequence shown here is derived from an EMBL/GenBank/DDBJ whole genome shotgun (WGS) entry which is preliminary data.</text>
</comment>
<feature type="domain" description="Response regulatory" evidence="2">
    <location>
        <begin position="9"/>
        <end position="128"/>
    </location>
</feature>
<name>A0A227IW03_VIBPH</name>
<dbReference type="PIRSF" id="PIRSF011521">
    <property type="entry name" value="VieB"/>
    <property type="match status" value="1"/>
</dbReference>
<dbReference type="InterPro" id="IPR011006">
    <property type="entry name" value="CheY-like_superfamily"/>
</dbReference>
<dbReference type="Gene3D" id="3.40.50.2300">
    <property type="match status" value="1"/>
</dbReference>
<evidence type="ECO:0000313" key="3">
    <source>
        <dbReference type="EMBL" id="NMU26011.1"/>
    </source>
</evidence>
<evidence type="ECO:0000313" key="4">
    <source>
        <dbReference type="EMBL" id="NMU87535.1"/>
    </source>
</evidence>
<dbReference type="EMBL" id="JABCLB010002723">
    <property type="protein sequence ID" value="NMU87535.1"/>
    <property type="molecule type" value="Genomic_DNA"/>
</dbReference>
<gene>
    <name evidence="4" type="ORF">HKB16_32325</name>
    <name evidence="3" type="ORF">HKB21_10265</name>
</gene>
<dbReference type="EMBL" id="JABCLD010001111">
    <property type="protein sequence ID" value="NMU26011.1"/>
    <property type="molecule type" value="Genomic_DNA"/>
</dbReference>
<dbReference type="Proteomes" id="UP000555836">
    <property type="component" value="Unassembled WGS sequence"/>
</dbReference>
<dbReference type="InterPro" id="IPR014460">
    <property type="entry name" value="Sig_transdc_resp-reg_VieB"/>
</dbReference>
<dbReference type="Gene3D" id="1.25.40.10">
    <property type="entry name" value="Tetratricopeptide repeat domain"/>
    <property type="match status" value="1"/>
</dbReference>